<gene>
    <name evidence="3" type="ORF">PYK22_02397</name>
</gene>
<feature type="chain" id="PRO_5002123114" evidence="1">
    <location>
        <begin position="26"/>
        <end position="220"/>
    </location>
</feature>
<dbReference type="NCBIfam" id="NF038129">
    <property type="entry name" value="PEP_NF038129"/>
    <property type="match status" value="1"/>
</dbReference>
<dbReference type="Pfam" id="PF07589">
    <property type="entry name" value="PEP-CTERM"/>
    <property type="match status" value="1"/>
</dbReference>
<dbReference type="Proteomes" id="UP000031518">
    <property type="component" value="Unassembled WGS sequence"/>
</dbReference>
<evidence type="ECO:0000313" key="3">
    <source>
        <dbReference type="EMBL" id="CDM66369.1"/>
    </source>
</evidence>
<organism evidence="3 4">
    <name type="scientific">Pyrinomonas methylaliphatogenes</name>
    <dbReference type="NCBI Taxonomy" id="454194"/>
    <lineage>
        <taxon>Bacteria</taxon>
        <taxon>Pseudomonadati</taxon>
        <taxon>Acidobacteriota</taxon>
        <taxon>Blastocatellia</taxon>
        <taxon>Blastocatellales</taxon>
        <taxon>Pyrinomonadaceae</taxon>
        <taxon>Pyrinomonas</taxon>
    </lineage>
</organism>
<evidence type="ECO:0000313" key="4">
    <source>
        <dbReference type="Proteomes" id="UP000031518"/>
    </source>
</evidence>
<evidence type="ECO:0000256" key="1">
    <source>
        <dbReference type="SAM" id="SignalP"/>
    </source>
</evidence>
<dbReference type="InterPro" id="IPR013424">
    <property type="entry name" value="Ice-binding_C"/>
</dbReference>
<dbReference type="AlphaFoldDB" id="A0A0B6X1C3"/>
<reference evidence="3 4" key="1">
    <citation type="submission" date="2013-12" db="EMBL/GenBank/DDBJ databases">
        <authorList>
            <person name="Stott M."/>
        </authorList>
    </citation>
    <scope>NUCLEOTIDE SEQUENCE [LARGE SCALE GENOMIC DNA]</scope>
    <source>
        <strain evidence="3 4">K22</strain>
    </source>
</reference>
<protein>
    <submittedName>
        <fullName evidence="3">PEP-CTERM putative exosortase interaction domain-containing protein</fullName>
    </submittedName>
</protein>
<feature type="signal peptide" evidence="1">
    <location>
        <begin position="1"/>
        <end position="25"/>
    </location>
</feature>
<feature type="domain" description="Ice-binding protein C-terminal" evidence="2">
    <location>
        <begin position="195"/>
        <end position="218"/>
    </location>
</feature>
<accession>A0A0B6X1C3</accession>
<keyword evidence="1" id="KW-0732">Signal</keyword>
<sequence precursor="true">MKVQATVVHRIGLLSFFLLALMAHAEATPVSYDVSVNTNAISGSSGYLSFQFNPGGADAPSATATISNFASIGGTLSVTSNNSGGASGTLPLTVTINNSDQLNELFQGFTFGSSFSFQLTFAGPAIESSSGASSGSAFALSLYASDEQTPLLTIDPNGTVLTILIAPNGDRTVQTFPADDRGSPPTVTIAERIAAVPEPATLWLFAMGAFGLGLAKRRIP</sequence>
<evidence type="ECO:0000259" key="2">
    <source>
        <dbReference type="Pfam" id="PF07589"/>
    </source>
</evidence>
<dbReference type="OrthoDB" id="129853at2"/>
<reference evidence="3 4" key="2">
    <citation type="submission" date="2015-01" db="EMBL/GenBank/DDBJ databases">
        <title>Complete genome sequence of Pyrinomonas methylaliphatogenes type strain K22T.</title>
        <authorList>
            <person name="Lee K.C.Y."/>
            <person name="Power J.F."/>
            <person name="Dunfield P.F."/>
            <person name="Morgan X.C."/>
            <person name="Huttenhower C."/>
            <person name="Stott M.B."/>
        </authorList>
    </citation>
    <scope>NUCLEOTIDE SEQUENCE [LARGE SCALE GENOMIC DNA]</scope>
    <source>
        <strain evidence="3 4">K22</strain>
    </source>
</reference>
<name>A0A0B6X1C3_9BACT</name>
<dbReference type="RefSeq" id="WP_041977587.1">
    <property type="nucleotide sequence ID" value="NZ_CBXV010000008.1"/>
</dbReference>
<keyword evidence="4" id="KW-1185">Reference proteome</keyword>
<dbReference type="NCBIfam" id="TIGR02595">
    <property type="entry name" value="PEP_CTERM"/>
    <property type="match status" value="1"/>
</dbReference>
<dbReference type="EMBL" id="CBXV010000008">
    <property type="protein sequence ID" value="CDM66369.1"/>
    <property type="molecule type" value="Genomic_DNA"/>
</dbReference>
<proteinExistence type="predicted"/>